<keyword evidence="3" id="KW-1185">Reference proteome</keyword>
<feature type="region of interest" description="Disordered" evidence="1">
    <location>
        <begin position="277"/>
        <end position="351"/>
    </location>
</feature>
<gene>
    <name evidence="2" type="ORF">RHOBADRAFT_54557</name>
</gene>
<protein>
    <submittedName>
        <fullName evidence="2">Uncharacterized protein</fullName>
    </submittedName>
</protein>
<reference evidence="2 3" key="1">
    <citation type="journal article" date="2015" name="Front. Microbiol.">
        <title>Genome sequence of the plant growth promoting endophytic yeast Rhodotorula graminis WP1.</title>
        <authorList>
            <person name="Firrincieli A."/>
            <person name="Otillar R."/>
            <person name="Salamov A."/>
            <person name="Schmutz J."/>
            <person name="Khan Z."/>
            <person name="Redman R.S."/>
            <person name="Fleck N.D."/>
            <person name="Lindquist E."/>
            <person name="Grigoriev I.V."/>
            <person name="Doty S.L."/>
        </authorList>
    </citation>
    <scope>NUCLEOTIDE SEQUENCE [LARGE SCALE GENOMIC DNA]</scope>
    <source>
        <strain evidence="2 3">WP1</strain>
    </source>
</reference>
<evidence type="ECO:0000313" key="2">
    <source>
        <dbReference type="EMBL" id="KPV73977.1"/>
    </source>
</evidence>
<dbReference type="AlphaFoldDB" id="A0A0P9FDZ0"/>
<dbReference type="EMBL" id="KQ474081">
    <property type="protein sequence ID" value="KPV73977.1"/>
    <property type="molecule type" value="Genomic_DNA"/>
</dbReference>
<sequence length="351" mass="40020">LHPLVARPPAPRRPRGRPRARRPPLRGPACARWVDREEGVAPWRERESAAWVRGGRQGRRRRRRSGRQGRRTGTGARARGRPRTRAQHDPATGGHAPQGRARPRGGRRRRRRRWDRDGHGNGRQHAGARWTRVVEGRRGPGTVQRRGRRGGVVGRDADWRCWGGRAGRARGRGRERECECGGAGWGGGRRRRSGRTGRRRVRSWGGEEERRGGEGGQGRVQGGRVARERRVLWPWQHGERLCRDQPGGSAPPPPCASADGHPLGRVHLARLAPARVGVRPARRKSRHQAVHRREGDRHREREQAHQLRPHGECRRWGQRQARRVRHLERRPGARPGAAQGLRDWARRDCRL</sequence>
<dbReference type="RefSeq" id="XP_018270026.1">
    <property type="nucleotide sequence ID" value="XM_018417383.1"/>
</dbReference>
<feature type="compositionally biased region" description="Basic residues" evidence="1">
    <location>
        <begin position="10"/>
        <end position="24"/>
    </location>
</feature>
<feature type="compositionally biased region" description="Basic and acidic residues" evidence="1">
    <location>
        <begin position="33"/>
        <end position="48"/>
    </location>
</feature>
<feature type="non-terminal residue" evidence="2">
    <location>
        <position position="1"/>
    </location>
</feature>
<dbReference type="Proteomes" id="UP000053890">
    <property type="component" value="Unassembled WGS sequence"/>
</dbReference>
<proteinExistence type="predicted"/>
<feature type="compositionally biased region" description="Basic residues" evidence="1">
    <location>
        <begin position="56"/>
        <end position="70"/>
    </location>
</feature>
<evidence type="ECO:0000256" key="1">
    <source>
        <dbReference type="SAM" id="MobiDB-lite"/>
    </source>
</evidence>
<feature type="region of interest" description="Disordered" evidence="1">
    <location>
        <begin position="240"/>
        <end position="262"/>
    </location>
</feature>
<accession>A0A0P9FDZ0</accession>
<feature type="compositionally biased region" description="Basic residues" evidence="1">
    <location>
        <begin position="188"/>
        <end position="202"/>
    </location>
</feature>
<feature type="compositionally biased region" description="Basic and acidic residues" evidence="1">
    <location>
        <begin position="291"/>
        <end position="315"/>
    </location>
</feature>
<dbReference type="GeneID" id="28977831"/>
<evidence type="ECO:0000313" key="3">
    <source>
        <dbReference type="Proteomes" id="UP000053890"/>
    </source>
</evidence>
<feature type="compositionally biased region" description="Basic residues" evidence="1">
    <location>
        <begin position="101"/>
        <end position="113"/>
    </location>
</feature>
<organism evidence="2 3">
    <name type="scientific">Rhodotorula graminis (strain WP1)</name>
    <dbReference type="NCBI Taxonomy" id="578459"/>
    <lineage>
        <taxon>Eukaryota</taxon>
        <taxon>Fungi</taxon>
        <taxon>Dikarya</taxon>
        <taxon>Basidiomycota</taxon>
        <taxon>Pucciniomycotina</taxon>
        <taxon>Microbotryomycetes</taxon>
        <taxon>Sporidiobolales</taxon>
        <taxon>Sporidiobolaceae</taxon>
        <taxon>Rhodotorula</taxon>
    </lineage>
</organism>
<feature type="region of interest" description="Disordered" evidence="1">
    <location>
        <begin position="1"/>
        <end position="225"/>
    </location>
</feature>
<name>A0A0P9FDZ0_RHOGW</name>
<feature type="compositionally biased region" description="Basic residues" evidence="1">
    <location>
        <begin position="280"/>
        <end position="290"/>
    </location>
</feature>
<feature type="compositionally biased region" description="Basic residues" evidence="1">
    <location>
        <begin position="316"/>
        <end position="328"/>
    </location>
</feature>